<reference evidence="2" key="2">
    <citation type="submission" date="2018-10" db="UniProtKB">
        <authorList>
            <consortium name="EnsemblPlants"/>
        </authorList>
    </citation>
    <scope>IDENTIFICATION</scope>
</reference>
<dbReference type="EnsemblPlants" id="TraesCS6B02G076200.1">
    <property type="protein sequence ID" value="TraesCS6B02G076200.1.cds1"/>
    <property type="gene ID" value="TraesCS6B02G076200"/>
</dbReference>
<dbReference type="Gramene" id="TraesCAD_scaffold_008935_01G000500.1">
    <property type="protein sequence ID" value="TraesCAD_scaffold_008935_01G000500.1"/>
    <property type="gene ID" value="TraesCAD_scaffold_008935_01G000500"/>
</dbReference>
<sequence length="389" mass="43061">MMAMLPEDMIAEVLVRLPVKAILRSRAVCRQWAALVSSEEFCAAKEAAGSATEPAAKLLFLSRTARFDSTELRSSDDGGGMPLLTLTGMHGDSARITSTPCRGLTLLHDPYSGFYVLNATTRAVTMLPPCRDKILHSTTAGLGFDAKTKECKVVRLFTGDSGTPIEAFTRARCEVHTLGGDRWRPISVEGVPCKFAGAALFGGVCHKLPAVFADGCLHWLIHPKFHFATRPAAAVLSFSVADETFSWVRAPPFDWEGAHLTELDGGLCMVREDLLPRASVLSCVEIWKVREHNGDWSLEHRVDLVRLSYKTGYLLTVPQYIRVVGKQGKKMILATPFGRIFAYDLMSQTLELILRLEGISRYETERPVAKISLFKERLTPVQRHSAQQQ</sequence>
<dbReference type="InterPro" id="IPR017451">
    <property type="entry name" value="F-box-assoc_interact_dom"/>
</dbReference>
<dbReference type="InterPro" id="IPR001810">
    <property type="entry name" value="F-box_dom"/>
</dbReference>
<dbReference type="NCBIfam" id="TIGR01640">
    <property type="entry name" value="F_box_assoc_1"/>
    <property type="match status" value="1"/>
</dbReference>
<dbReference type="Gramene" id="TraesROB_scaffold_029605_01G000200.1">
    <property type="protein sequence ID" value="TraesROB_scaffold_029605_01G000200.1"/>
    <property type="gene ID" value="TraesROB_scaffold_029605_01G000200"/>
</dbReference>
<dbReference type="CDD" id="cd22157">
    <property type="entry name" value="F-box_AtFBW1-like"/>
    <property type="match status" value="1"/>
</dbReference>
<dbReference type="Gramene" id="TraesCLE_scaffold_003422_01G000500.1">
    <property type="protein sequence ID" value="TraesCLE_scaffold_003422_01G000500.1"/>
    <property type="gene ID" value="TraesCLE_scaffold_003422_01G000500"/>
</dbReference>
<evidence type="ECO:0000313" key="3">
    <source>
        <dbReference type="Proteomes" id="UP000019116"/>
    </source>
</evidence>
<dbReference type="Gramene" id="TraesWEE_scaffold_022269_01G000500.1">
    <property type="protein sequence ID" value="TraesWEE_scaffold_022269_01G000500.1"/>
    <property type="gene ID" value="TraesWEE_scaffold_022269_01G000500"/>
</dbReference>
<dbReference type="SMART" id="SM00256">
    <property type="entry name" value="FBOX"/>
    <property type="match status" value="1"/>
</dbReference>
<name>A0A3B6PG91_WHEAT</name>
<keyword evidence="3" id="KW-1185">Reference proteome</keyword>
<dbReference type="PROSITE" id="PS50181">
    <property type="entry name" value="FBOX"/>
    <property type="match status" value="1"/>
</dbReference>
<dbReference type="Gramene" id="TraesCS6B02G076200.1">
    <property type="protein sequence ID" value="TraesCS6B02G076200.1.cds1"/>
    <property type="gene ID" value="TraesCS6B02G076200"/>
</dbReference>
<dbReference type="Gramene" id="TraesCS6B03G0178200.1">
    <property type="protein sequence ID" value="TraesCS6B03G0178200.1.CDS1"/>
    <property type="gene ID" value="TraesCS6B03G0178200"/>
</dbReference>
<dbReference type="PANTHER" id="PTHR31672:SF2">
    <property type="entry name" value="F-BOX DOMAIN-CONTAINING PROTEIN"/>
    <property type="match status" value="1"/>
</dbReference>
<dbReference type="InterPro" id="IPR013187">
    <property type="entry name" value="F-box-assoc_dom_typ3"/>
</dbReference>
<reference evidence="2" key="1">
    <citation type="submission" date="2018-08" db="EMBL/GenBank/DDBJ databases">
        <authorList>
            <person name="Rossello M."/>
        </authorList>
    </citation>
    <scope>NUCLEOTIDE SEQUENCE [LARGE SCALE GENOMIC DNA]</scope>
    <source>
        <strain evidence="2">cv. Chinese Spring</strain>
    </source>
</reference>
<evidence type="ECO:0000259" key="1">
    <source>
        <dbReference type="PROSITE" id="PS50181"/>
    </source>
</evidence>
<dbReference type="OMA" id="WRPCTGR"/>
<dbReference type="AlphaFoldDB" id="A0A3B6PG91"/>
<evidence type="ECO:0000313" key="2">
    <source>
        <dbReference type="EnsemblPlants" id="TraesCS6B02G076200.1.cds1"/>
    </source>
</evidence>
<dbReference type="PANTHER" id="PTHR31672">
    <property type="entry name" value="BNACNNG10540D PROTEIN"/>
    <property type="match status" value="1"/>
</dbReference>
<dbReference type="Gramene" id="TraesKAR6B01G0039300.1">
    <property type="protein sequence ID" value="cds.TraesKAR6B01G0039300.1"/>
    <property type="gene ID" value="TraesKAR6B01G0039300"/>
</dbReference>
<accession>A0A3B6PG91</accession>
<dbReference type="STRING" id="4565.A0A3B6PG91"/>
<proteinExistence type="predicted"/>
<feature type="domain" description="F-box" evidence="1">
    <location>
        <begin position="1"/>
        <end position="41"/>
    </location>
</feature>
<dbReference type="Pfam" id="PF08268">
    <property type="entry name" value="FBA_3"/>
    <property type="match status" value="1"/>
</dbReference>
<dbReference type="OrthoDB" id="693519at2759"/>
<dbReference type="Proteomes" id="UP000019116">
    <property type="component" value="Chromosome 6B"/>
</dbReference>
<dbReference type="Pfam" id="PF00646">
    <property type="entry name" value="F-box"/>
    <property type="match status" value="1"/>
</dbReference>
<dbReference type="SUPFAM" id="SSF81383">
    <property type="entry name" value="F-box domain"/>
    <property type="match status" value="1"/>
</dbReference>
<dbReference type="Gramene" id="TraesPARA_EIv1.0_2012460.1">
    <property type="protein sequence ID" value="TraesPARA_EIv1.0_2012460.1.CDS1"/>
    <property type="gene ID" value="TraesPARA_EIv1.0_2012460"/>
</dbReference>
<protein>
    <recommendedName>
        <fullName evidence="1">F-box domain-containing protein</fullName>
    </recommendedName>
</protein>
<dbReference type="InterPro" id="IPR036047">
    <property type="entry name" value="F-box-like_dom_sf"/>
</dbReference>
<organism evidence="2">
    <name type="scientific">Triticum aestivum</name>
    <name type="common">Wheat</name>
    <dbReference type="NCBI Taxonomy" id="4565"/>
    <lineage>
        <taxon>Eukaryota</taxon>
        <taxon>Viridiplantae</taxon>
        <taxon>Streptophyta</taxon>
        <taxon>Embryophyta</taxon>
        <taxon>Tracheophyta</taxon>
        <taxon>Spermatophyta</taxon>
        <taxon>Magnoliopsida</taxon>
        <taxon>Liliopsida</taxon>
        <taxon>Poales</taxon>
        <taxon>Poaceae</taxon>
        <taxon>BOP clade</taxon>
        <taxon>Pooideae</taxon>
        <taxon>Triticodae</taxon>
        <taxon>Triticeae</taxon>
        <taxon>Triticinae</taxon>
        <taxon>Triticum</taxon>
    </lineage>
</organism>
<dbReference type="InterPro" id="IPR050796">
    <property type="entry name" value="SCF_F-box_component"/>
</dbReference>
<dbReference type="Gene3D" id="1.20.1280.50">
    <property type="match status" value="1"/>
</dbReference>